<dbReference type="AlphaFoldDB" id="A0A7X1F8P7"/>
<evidence type="ECO:0000256" key="1">
    <source>
        <dbReference type="ARBA" id="ARBA00023015"/>
    </source>
</evidence>
<protein>
    <submittedName>
        <fullName evidence="5">GntR family transcriptional regulator</fullName>
    </submittedName>
</protein>
<dbReference type="SMART" id="SM00895">
    <property type="entry name" value="FCD"/>
    <property type="match status" value="1"/>
</dbReference>
<dbReference type="PANTHER" id="PTHR43537:SF45">
    <property type="entry name" value="GNTR FAMILY REGULATORY PROTEIN"/>
    <property type="match status" value="1"/>
</dbReference>
<keyword evidence="6" id="KW-1185">Reference proteome</keyword>
<organism evidence="5 6">
    <name type="scientific">Novosphingobium aerophilum</name>
    <dbReference type="NCBI Taxonomy" id="2839843"/>
    <lineage>
        <taxon>Bacteria</taxon>
        <taxon>Pseudomonadati</taxon>
        <taxon>Pseudomonadota</taxon>
        <taxon>Alphaproteobacteria</taxon>
        <taxon>Sphingomonadales</taxon>
        <taxon>Sphingomonadaceae</taxon>
        <taxon>Novosphingobium</taxon>
    </lineage>
</organism>
<dbReference type="EMBL" id="JACLAU010000019">
    <property type="protein sequence ID" value="MBC2652426.1"/>
    <property type="molecule type" value="Genomic_DNA"/>
</dbReference>
<dbReference type="PANTHER" id="PTHR43537">
    <property type="entry name" value="TRANSCRIPTIONAL REGULATOR, GNTR FAMILY"/>
    <property type="match status" value="1"/>
</dbReference>
<dbReference type="Proteomes" id="UP000520156">
    <property type="component" value="Unassembled WGS sequence"/>
</dbReference>
<dbReference type="SUPFAM" id="SSF48008">
    <property type="entry name" value="GntR ligand-binding domain-like"/>
    <property type="match status" value="1"/>
</dbReference>
<dbReference type="GO" id="GO:0003677">
    <property type="term" value="F:DNA binding"/>
    <property type="evidence" value="ECO:0007669"/>
    <property type="project" value="UniProtKB-KW"/>
</dbReference>
<evidence type="ECO:0000313" key="6">
    <source>
        <dbReference type="Proteomes" id="UP000520156"/>
    </source>
</evidence>
<dbReference type="InterPro" id="IPR011711">
    <property type="entry name" value="GntR_C"/>
</dbReference>
<reference evidence="5 6" key="1">
    <citation type="submission" date="2020-08" db="EMBL/GenBank/DDBJ databases">
        <title>The genome sequence of Novosphingobium flavum 4Y4.</title>
        <authorList>
            <person name="Liu Y."/>
        </authorList>
    </citation>
    <scope>NUCLEOTIDE SEQUENCE [LARGE SCALE GENOMIC DNA]</scope>
    <source>
        <strain evidence="5 6">4Y4</strain>
    </source>
</reference>
<evidence type="ECO:0000313" key="5">
    <source>
        <dbReference type="EMBL" id="MBC2652426.1"/>
    </source>
</evidence>
<dbReference type="Gene3D" id="1.20.120.530">
    <property type="entry name" value="GntR ligand-binding domain-like"/>
    <property type="match status" value="1"/>
</dbReference>
<proteinExistence type="predicted"/>
<keyword evidence="1" id="KW-0805">Transcription regulation</keyword>
<evidence type="ECO:0000256" key="3">
    <source>
        <dbReference type="ARBA" id="ARBA00023163"/>
    </source>
</evidence>
<sequence length="253" mass="27707">MFLELRFGVLAAHYLPGQIISKDQVCEVYDCRPVMAADALGALVAEGYLSRHGRGEFTVRTWTRAEITDLYDMRASLEAIAAARAAERASEAQISWLQTLVGNAGDVSATDPDDLERVTLSNLEFHLEVRKMARIPQLAEMICLVLPNALHRLIVWSQRGEDGEHSARTHRKIAAAIAERSASMARLLMREDVYSSREAVLAAIDSLAARDAPPVANIHRMDQTIAINGRTFGQGTREPAADGRTIAFGAPLS</sequence>
<gene>
    <name evidence="5" type="ORF">H7F49_11995</name>
</gene>
<keyword evidence="3" id="KW-0804">Transcription</keyword>
<keyword evidence="2" id="KW-0238">DNA-binding</keyword>
<dbReference type="InterPro" id="IPR008920">
    <property type="entry name" value="TF_FadR/GntR_C"/>
</dbReference>
<accession>A0A7X1F8P7</accession>
<dbReference type="Pfam" id="PF07729">
    <property type="entry name" value="FCD"/>
    <property type="match status" value="1"/>
</dbReference>
<evidence type="ECO:0000259" key="4">
    <source>
        <dbReference type="SMART" id="SM00895"/>
    </source>
</evidence>
<name>A0A7X1F8P7_9SPHN</name>
<comment type="caution">
    <text evidence="5">The sequence shown here is derived from an EMBL/GenBank/DDBJ whole genome shotgun (WGS) entry which is preliminary data.</text>
</comment>
<feature type="domain" description="GntR C-terminal" evidence="4">
    <location>
        <begin position="69"/>
        <end position="195"/>
    </location>
</feature>
<evidence type="ECO:0000256" key="2">
    <source>
        <dbReference type="ARBA" id="ARBA00023125"/>
    </source>
</evidence>